<keyword evidence="5 8" id="KW-0862">Zinc</keyword>
<protein>
    <submittedName>
        <fullName evidence="12">Matrixin</fullName>
    </submittedName>
</protein>
<evidence type="ECO:0000256" key="6">
    <source>
        <dbReference type="ARBA" id="ARBA00023049"/>
    </source>
</evidence>
<dbReference type="InterPro" id="IPR006026">
    <property type="entry name" value="Peptidase_Metallo"/>
</dbReference>
<dbReference type="SMART" id="SM00235">
    <property type="entry name" value="ZnMc"/>
    <property type="match status" value="1"/>
</dbReference>
<keyword evidence="8" id="KW-0106">Calcium</keyword>
<feature type="binding site" evidence="8">
    <location>
        <position position="38"/>
    </location>
    <ligand>
        <name>Ca(2+)</name>
        <dbReference type="ChEBI" id="CHEBI:29108"/>
        <label>2</label>
    </ligand>
</feature>
<comment type="similarity">
    <text evidence="1">Belongs to the peptidase M10A family.</text>
</comment>
<evidence type="ECO:0000259" key="11">
    <source>
        <dbReference type="SMART" id="SM00235"/>
    </source>
</evidence>
<feature type="binding site" evidence="8">
    <location>
        <position position="125"/>
    </location>
    <ligand>
        <name>Zn(2+)</name>
        <dbReference type="ChEBI" id="CHEBI:29105"/>
        <label>2</label>
        <note>catalytic</note>
    </ligand>
</feature>
<dbReference type="SMART" id="SM00120">
    <property type="entry name" value="HX"/>
    <property type="match status" value="3"/>
</dbReference>
<feature type="binding site" evidence="8">
    <location>
        <position position="107"/>
    </location>
    <ligand>
        <name>Zn(2+)</name>
        <dbReference type="ChEBI" id="CHEBI:29105"/>
        <label>2</label>
        <note>catalytic</note>
    </ligand>
</feature>
<feature type="binding site" evidence="8">
    <location>
        <position position="68"/>
    </location>
    <ligand>
        <name>Zn(2+)</name>
        <dbReference type="ChEBI" id="CHEBI:29105"/>
        <label>1</label>
    </ligand>
</feature>
<dbReference type="PANTHER" id="PTHR21040:SF4">
    <property type="entry name" value="BETA-N-ACETYLHEXOSAMINIDASE"/>
    <property type="match status" value="1"/>
</dbReference>
<evidence type="ECO:0000256" key="9">
    <source>
        <dbReference type="SAM" id="MobiDB-lite"/>
    </source>
</evidence>
<keyword evidence="3 8" id="KW-0479">Metal-binding</keyword>
<evidence type="ECO:0000313" key="13">
    <source>
        <dbReference type="Proteomes" id="UP000053766"/>
    </source>
</evidence>
<dbReference type="PRINTS" id="PR00138">
    <property type="entry name" value="MATRIXIN"/>
</dbReference>
<feature type="binding site" evidence="8">
    <location>
        <position position="61"/>
    </location>
    <ligand>
        <name>Ca(2+)</name>
        <dbReference type="ChEBI" id="CHEBI:29108"/>
        <label>3</label>
    </ligand>
</feature>
<accession>A0A0D8YAC3</accession>
<evidence type="ECO:0000256" key="7">
    <source>
        <dbReference type="PIRSR" id="PIRSR621190-1"/>
    </source>
</evidence>
<comment type="cofactor">
    <cofactor evidence="8">
        <name>Zn(2+)</name>
        <dbReference type="ChEBI" id="CHEBI:29105"/>
    </cofactor>
    <text evidence="8">Binds 2 Zn(2+) ions per subunit.</text>
</comment>
<keyword evidence="13" id="KW-1185">Reference proteome</keyword>
<feature type="compositionally biased region" description="Low complexity" evidence="9">
    <location>
        <begin position="304"/>
        <end position="332"/>
    </location>
</feature>
<feature type="transmembrane region" description="Helical" evidence="10">
    <location>
        <begin position="497"/>
        <end position="516"/>
    </location>
</feature>
<feature type="binding site" evidence="8">
    <location>
        <position position="80"/>
    </location>
    <ligand>
        <name>Ca(2+)</name>
        <dbReference type="ChEBI" id="CHEBI:29108"/>
        <label>3</label>
    </ligand>
</feature>
<dbReference type="STRING" id="29172.A0A0D8YAC3"/>
<dbReference type="Gene3D" id="3.20.20.80">
    <property type="entry name" value="Glycosidases"/>
    <property type="match status" value="1"/>
</dbReference>
<evidence type="ECO:0000256" key="4">
    <source>
        <dbReference type="ARBA" id="ARBA00022801"/>
    </source>
</evidence>
<feature type="active site" evidence="7">
    <location>
        <position position="108"/>
    </location>
</feature>
<feature type="compositionally biased region" description="Low complexity" evidence="9">
    <location>
        <begin position="250"/>
        <end position="283"/>
    </location>
</feature>
<dbReference type="InterPro" id="IPR018487">
    <property type="entry name" value="Hemopexin-like_repeat"/>
</dbReference>
<dbReference type="CDD" id="cd04278">
    <property type="entry name" value="ZnMc_MMP"/>
    <property type="match status" value="1"/>
</dbReference>
<feature type="binding site" evidence="8">
    <location>
        <position position="111"/>
    </location>
    <ligand>
        <name>Zn(2+)</name>
        <dbReference type="ChEBI" id="CHEBI:29105"/>
        <label>2</label>
        <note>catalytic</note>
    </ligand>
</feature>
<proteinExistence type="inferred from homology"/>
<feature type="transmembrane region" description="Helical" evidence="10">
    <location>
        <begin position="528"/>
        <end position="546"/>
    </location>
</feature>
<dbReference type="InterPro" id="IPR017853">
    <property type="entry name" value="GH"/>
</dbReference>
<dbReference type="PANTHER" id="PTHR21040">
    <property type="entry name" value="BCDNA.GH04120"/>
    <property type="match status" value="1"/>
</dbReference>
<feature type="binding site" evidence="8">
    <location>
        <position position="55"/>
    </location>
    <ligand>
        <name>Zn(2+)</name>
        <dbReference type="ChEBI" id="CHEBI:29105"/>
        <label>1</label>
    </ligand>
</feature>
<name>A0A0D8YAC3_DICVI</name>
<keyword evidence="10" id="KW-1133">Transmembrane helix</keyword>
<feature type="binding site" evidence="8">
    <location>
        <position position="78"/>
    </location>
    <ligand>
        <name>Zn(2+)</name>
        <dbReference type="ChEBI" id="CHEBI:29105"/>
        <label>1</label>
    </ligand>
</feature>
<dbReference type="GO" id="GO:0008270">
    <property type="term" value="F:zinc ion binding"/>
    <property type="evidence" value="ECO:0007669"/>
    <property type="project" value="InterPro"/>
</dbReference>
<dbReference type="MEROPS" id="M10.A07"/>
<feature type="binding site" evidence="8">
    <location>
        <position position="60"/>
    </location>
    <ligand>
        <name>Ca(2+)</name>
        <dbReference type="ChEBI" id="CHEBI:29108"/>
        <label>3</label>
    </ligand>
</feature>
<dbReference type="GO" id="GO:0004222">
    <property type="term" value="F:metalloendopeptidase activity"/>
    <property type="evidence" value="ECO:0007669"/>
    <property type="project" value="InterPro"/>
</dbReference>
<feature type="domain" description="Peptidase metallopeptidase" evidence="11">
    <location>
        <begin position="3"/>
        <end position="158"/>
    </location>
</feature>
<keyword evidence="10" id="KW-0812">Transmembrane</keyword>
<dbReference type="EMBL" id="KN716150">
    <property type="protein sequence ID" value="KJH53768.1"/>
    <property type="molecule type" value="Genomic_DNA"/>
</dbReference>
<dbReference type="Pfam" id="PF00413">
    <property type="entry name" value="Peptidase_M10"/>
    <property type="match status" value="1"/>
</dbReference>
<sequence>MLSKVLKFSSRAIREGYDTWAAVTELDFEEVAAGSGSDIKANFMTVRFGTGNHNDPWPFDGQGGVLAHATMPENGALHFDDDENWTYMDAKKIASGDYTDILAVAIHEGGHTLGLSHSRDETSIMAPFYHETVDSRGNYMRPALKSDDISSIQDIYGRFFSLIFRNDYRVPTLLLWYDRSVTSFNTVPNPIYYKSLSTDVDLEFVDVQVLVDVLDFSPTNSIINSYHSTNIPSLMVHSLYENDTSGPRTSPFKSGSRSSSGSGSTFEDSGFHGRTTTSRPSSRSWFGSFFGGDDITTTRRPSKSNGDSSFGNDHGSSSSGSSRNSGSSSSCPNSVDAYAPSDSFSYLFSGSNVYALSGRKIHKVYQIRELFPDGPLSVEAAVFNPISGMMLLFFNRQVYGYHFSRLRVKFQIDSGYPKRLPSDITFSPSGAIRWINGHQILLSNGDEFSVYDEFWNQSTMKNRISSYLVNLPIGVKGMESRLSFQARFSIRKKRERLWHFLFAFFIINCGVLYLLLYNQSNTFSEKLFSHLLNVFLLQYFYTNVIVHFDLKGAPPKVGYFIELLELIAKSGATGVLIEWEDMFPWSGELEIVRSTDAYNVFEVRMILGKARALGLEVIPLVQTFGHMEWILKYEKFRKYRDTDRYPQVICIGDEEALDLIKLAISQVADIHKPFGMKRFHVGLDEAFQVNYLSFQHH</sequence>
<dbReference type="SUPFAM" id="SSF50923">
    <property type="entry name" value="Hemopexin-like domain"/>
    <property type="match status" value="1"/>
</dbReference>
<dbReference type="InterPro" id="IPR024079">
    <property type="entry name" value="MetalloPept_cat_dom_sf"/>
</dbReference>
<feature type="binding site" evidence="8">
    <location>
        <position position="117"/>
    </location>
    <ligand>
        <name>Zn(2+)</name>
        <dbReference type="ChEBI" id="CHEBI:29105"/>
        <label>2</label>
        <note>catalytic</note>
    </ligand>
</feature>
<organism evidence="12 13">
    <name type="scientific">Dictyocaulus viviparus</name>
    <name type="common">Bovine lungworm</name>
    <dbReference type="NCBI Taxonomy" id="29172"/>
    <lineage>
        <taxon>Eukaryota</taxon>
        <taxon>Metazoa</taxon>
        <taxon>Ecdysozoa</taxon>
        <taxon>Nematoda</taxon>
        <taxon>Chromadorea</taxon>
        <taxon>Rhabditida</taxon>
        <taxon>Rhabditina</taxon>
        <taxon>Rhabditomorpha</taxon>
        <taxon>Strongyloidea</taxon>
        <taxon>Metastrongylidae</taxon>
        <taxon>Dictyocaulus</taxon>
    </lineage>
</organism>
<feature type="binding site" evidence="8">
    <location>
        <position position="53"/>
    </location>
    <ligand>
        <name>Zn(2+)</name>
        <dbReference type="ChEBI" id="CHEBI:29105"/>
        <label>1</label>
    </ligand>
</feature>
<comment type="cofactor">
    <cofactor evidence="8">
        <name>Ca(2+)</name>
        <dbReference type="ChEBI" id="CHEBI:29108"/>
    </cofactor>
    <text evidence="8">Can bind about 5 Ca(2+) ions per subunit.</text>
</comment>
<dbReference type="AlphaFoldDB" id="A0A0D8YAC3"/>
<reference evidence="13" key="2">
    <citation type="journal article" date="2016" name="Sci. Rep.">
        <title>Dictyocaulus viviparus genome, variome and transcriptome elucidate lungworm biology and support future intervention.</title>
        <authorList>
            <person name="McNulty S.N."/>
            <person name="Strube C."/>
            <person name="Rosa B.A."/>
            <person name="Martin J.C."/>
            <person name="Tyagi R."/>
            <person name="Choi Y.J."/>
            <person name="Wang Q."/>
            <person name="Hallsworth Pepin K."/>
            <person name="Zhang X."/>
            <person name="Ozersky P."/>
            <person name="Wilson R.K."/>
            <person name="Sternberg P.W."/>
            <person name="Gasser R.B."/>
            <person name="Mitreva M."/>
        </authorList>
    </citation>
    <scope>NUCLEOTIDE SEQUENCE [LARGE SCALE GENOMIC DNA]</scope>
    <source>
        <strain evidence="13">HannoverDv2000</strain>
    </source>
</reference>
<evidence type="ECO:0000256" key="1">
    <source>
        <dbReference type="ARBA" id="ARBA00010370"/>
    </source>
</evidence>
<dbReference type="InterPro" id="IPR001818">
    <property type="entry name" value="Pept_M10_metallopeptidase"/>
</dbReference>
<evidence type="ECO:0000256" key="3">
    <source>
        <dbReference type="ARBA" id="ARBA00022723"/>
    </source>
</evidence>
<evidence type="ECO:0000256" key="2">
    <source>
        <dbReference type="ARBA" id="ARBA00022670"/>
    </source>
</evidence>
<evidence type="ECO:0000256" key="5">
    <source>
        <dbReference type="ARBA" id="ARBA00022833"/>
    </source>
</evidence>
<dbReference type="InterPro" id="IPR033739">
    <property type="entry name" value="M10A_MMP"/>
</dbReference>
<feature type="binding site" evidence="8">
    <location>
        <position position="83"/>
    </location>
    <ligand>
        <name>Ca(2+)</name>
        <dbReference type="ChEBI" id="CHEBI:29108"/>
        <label>3</label>
    </ligand>
</feature>
<keyword evidence="6" id="KW-0482">Metalloprotease</keyword>
<dbReference type="InterPro" id="IPR036375">
    <property type="entry name" value="Hemopexin-like_dom_sf"/>
</dbReference>
<dbReference type="GO" id="GO:0031012">
    <property type="term" value="C:extracellular matrix"/>
    <property type="evidence" value="ECO:0007669"/>
    <property type="project" value="InterPro"/>
</dbReference>
<dbReference type="OrthoDB" id="406838at2759"/>
<dbReference type="InterPro" id="IPR038901">
    <property type="entry name" value="HEXDC-like"/>
</dbReference>
<feature type="region of interest" description="Disordered" evidence="9">
    <location>
        <begin position="296"/>
        <end position="332"/>
    </location>
</feature>
<keyword evidence="2" id="KW-0645">Protease</keyword>
<evidence type="ECO:0000313" key="12">
    <source>
        <dbReference type="EMBL" id="KJH53768.1"/>
    </source>
</evidence>
<keyword evidence="4" id="KW-0378">Hydrolase</keyword>
<feature type="binding site" evidence="8">
    <location>
        <position position="83"/>
    </location>
    <ligand>
        <name>Ca(2+)</name>
        <dbReference type="ChEBI" id="CHEBI:29108"/>
        <label>1</label>
    </ligand>
</feature>
<dbReference type="Gene3D" id="3.40.390.10">
    <property type="entry name" value="Collagenase (Catalytic Domain)"/>
    <property type="match status" value="1"/>
</dbReference>
<feature type="region of interest" description="Disordered" evidence="9">
    <location>
        <begin position="245"/>
        <end position="283"/>
    </location>
</feature>
<gene>
    <name evidence="12" type="ORF">DICVIV_00197</name>
</gene>
<dbReference type="GO" id="GO:0006508">
    <property type="term" value="P:proteolysis"/>
    <property type="evidence" value="ECO:0007669"/>
    <property type="project" value="UniProtKB-KW"/>
</dbReference>
<dbReference type="SUPFAM" id="SSF55486">
    <property type="entry name" value="Metalloproteases ('zincins'), catalytic domain"/>
    <property type="match status" value="1"/>
</dbReference>
<evidence type="ECO:0000256" key="10">
    <source>
        <dbReference type="SAM" id="Phobius"/>
    </source>
</evidence>
<evidence type="ECO:0000256" key="8">
    <source>
        <dbReference type="PIRSR" id="PIRSR621190-2"/>
    </source>
</evidence>
<keyword evidence="10" id="KW-0472">Membrane</keyword>
<dbReference type="Gene3D" id="2.110.10.10">
    <property type="entry name" value="Hemopexin-like domain"/>
    <property type="match status" value="1"/>
</dbReference>
<feature type="binding site" evidence="8">
    <location>
        <position position="81"/>
    </location>
    <ligand>
        <name>Ca(2+)</name>
        <dbReference type="ChEBI" id="CHEBI:29108"/>
        <label>1</label>
    </ligand>
</feature>
<dbReference type="Proteomes" id="UP000053766">
    <property type="component" value="Unassembled WGS sequence"/>
</dbReference>
<reference evidence="12 13" key="1">
    <citation type="submission" date="2013-11" db="EMBL/GenBank/DDBJ databases">
        <title>Draft genome of the bovine lungworm Dictyocaulus viviparus.</title>
        <authorList>
            <person name="Mitreva M."/>
        </authorList>
    </citation>
    <scope>NUCLEOTIDE SEQUENCE [LARGE SCALE GENOMIC DNA]</scope>
    <source>
        <strain evidence="12 13">HannoverDv2000</strain>
    </source>
</reference>
<dbReference type="GO" id="GO:0015929">
    <property type="term" value="F:hexosaminidase activity"/>
    <property type="evidence" value="ECO:0007669"/>
    <property type="project" value="InterPro"/>
</dbReference>
<dbReference type="InterPro" id="IPR021190">
    <property type="entry name" value="Pept_M10A"/>
</dbReference>
<dbReference type="SUPFAM" id="SSF51445">
    <property type="entry name" value="(Trans)glycosidases"/>
    <property type="match status" value="1"/>
</dbReference>